<gene>
    <name evidence="1" type="ORF">Vadar_020930</name>
</gene>
<comment type="caution">
    <text evidence="1">The sequence shown here is derived from an EMBL/GenBank/DDBJ whole genome shotgun (WGS) entry which is preliminary data.</text>
</comment>
<dbReference type="Proteomes" id="UP000828048">
    <property type="component" value="Chromosome 7"/>
</dbReference>
<sequence length="127" mass="14805">MEWTFEENKLFEHAIAEFDHDSSDMFRKIASRVPGKTIDQIIEHYKALVDDVDMIEQGLVPLPDYEDANENDVINRRNNSGHQPRRKAIPWTKEEHEFVSLTSTCFAFIMLLFIFLLLQFSVLKSGS</sequence>
<name>A0ACB7Y7W8_9ERIC</name>
<evidence type="ECO:0000313" key="1">
    <source>
        <dbReference type="EMBL" id="KAH7849648.1"/>
    </source>
</evidence>
<accession>A0ACB7Y7W8</accession>
<dbReference type="EMBL" id="CM037157">
    <property type="protein sequence ID" value="KAH7849648.1"/>
    <property type="molecule type" value="Genomic_DNA"/>
</dbReference>
<organism evidence="1 2">
    <name type="scientific">Vaccinium darrowii</name>
    <dbReference type="NCBI Taxonomy" id="229202"/>
    <lineage>
        <taxon>Eukaryota</taxon>
        <taxon>Viridiplantae</taxon>
        <taxon>Streptophyta</taxon>
        <taxon>Embryophyta</taxon>
        <taxon>Tracheophyta</taxon>
        <taxon>Spermatophyta</taxon>
        <taxon>Magnoliopsida</taxon>
        <taxon>eudicotyledons</taxon>
        <taxon>Gunneridae</taxon>
        <taxon>Pentapetalae</taxon>
        <taxon>asterids</taxon>
        <taxon>Ericales</taxon>
        <taxon>Ericaceae</taxon>
        <taxon>Vaccinioideae</taxon>
        <taxon>Vaccinieae</taxon>
        <taxon>Vaccinium</taxon>
    </lineage>
</organism>
<keyword evidence="2" id="KW-1185">Reference proteome</keyword>
<evidence type="ECO:0000313" key="2">
    <source>
        <dbReference type="Proteomes" id="UP000828048"/>
    </source>
</evidence>
<protein>
    <submittedName>
        <fullName evidence="1">Uncharacterized protein</fullName>
    </submittedName>
</protein>
<reference evidence="1 2" key="1">
    <citation type="journal article" date="2021" name="Hortic Res">
        <title>High-quality reference genome and annotation aids understanding of berry development for evergreen blueberry (Vaccinium darrowii).</title>
        <authorList>
            <person name="Yu J."/>
            <person name="Hulse-Kemp A.M."/>
            <person name="Babiker E."/>
            <person name="Staton M."/>
        </authorList>
    </citation>
    <scope>NUCLEOTIDE SEQUENCE [LARGE SCALE GENOMIC DNA]</scope>
    <source>
        <strain evidence="2">cv. NJ 8807/NJ 8810</strain>
        <tissue evidence="1">Young leaf</tissue>
    </source>
</reference>
<proteinExistence type="predicted"/>